<evidence type="ECO:0000313" key="2">
    <source>
        <dbReference type="Proteomes" id="UP000289738"/>
    </source>
</evidence>
<accession>A0A444XSG2</accession>
<dbReference type="AlphaFoldDB" id="A0A444XSG2"/>
<reference evidence="1 2" key="1">
    <citation type="submission" date="2019-01" db="EMBL/GenBank/DDBJ databases">
        <title>Sequencing of cultivated peanut Arachis hypogaea provides insights into genome evolution and oil improvement.</title>
        <authorList>
            <person name="Chen X."/>
        </authorList>
    </citation>
    <scope>NUCLEOTIDE SEQUENCE [LARGE SCALE GENOMIC DNA]</scope>
    <source>
        <strain evidence="2">cv. Fuhuasheng</strain>
        <tissue evidence="1">Leaves</tissue>
    </source>
</reference>
<sequence length="362" mass="40273">MCESETLNPNFIHSVPWFAKSSHRGLPPSSPSLPCSPFSPLLSSHSQNHRRTIVLHLRNLAEENIAVATIACLTQPEENRQRQKRWRVAVFVEGLSSSPFRKIVGGKIVFVAVQSSSPLLVAMAAIPSTNSASLISCTNPPYLNYSFASFTLLELTFHHFHLPILPLQNKNYRWPCVTAKKTSEEGDKRSLPSMSDILEASRAQKLDLQLKTLGPFFRITATSLQTRAELGKAEGLVRISFQGTKILHLDSMKLRRETLSMEKSIFGLGLFIGAVAILHGYDSGCTTAQLLAINDSDLYHSKLVRFYSRLGFREVCQVSGSSIGDIPHMLVWGGVGTRMDASIEELMLKWCTRFKKNQSPQS</sequence>
<keyword evidence="2" id="KW-1185">Reference proteome</keyword>
<dbReference type="PANTHER" id="PTHR36897">
    <property type="entry name" value="OS10G0351100-LIKE PROTEIN"/>
    <property type="match status" value="1"/>
</dbReference>
<name>A0A444XSG2_ARAHY</name>
<proteinExistence type="predicted"/>
<protein>
    <submittedName>
        <fullName evidence="1">Uncharacterized protein</fullName>
    </submittedName>
</protein>
<comment type="caution">
    <text evidence="1">The sequence shown here is derived from an EMBL/GenBank/DDBJ whole genome shotgun (WGS) entry which is preliminary data.</text>
</comment>
<dbReference type="EMBL" id="SDMP01000019">
    <property type="protein sequence ID" value="RYQ92425.1"/>
    <property type="molecule type" value="Genomic_DNA"/>
</dbReference>
<gene>
    <name evidence="1" type="ORF">Ahy_B09g098651</name>
</gene>
<evidence type="ECO:0000313" key="1">
    <source>
        <dbReference type="EMBL" id="RYQ92425.1"/>
    </source>
</evidence>
<dbReference type="PANTHER" id="PTHR36897:SF2">
    <property type="entry name" value="OS10G0350800 PROTEIN"/>
    <property type="match status" value="1"/>
</dbReference>
<organism evidence="1 2">
    <name type="scientific">Arachis hypogaea</name>
    <name type="common">Peanut</name>
    <dbReference type="NCBI Taxonomy" id="3818"/>
    <lineage>
        <taxon>Eukaryota</taxon>
        <taxon>Viridiplantae</taxon>
        <taxon>Streptophyta</taxon>
        <taxon>Embryophyta</taxon>
        <taxon>Tracheophyta</taxon>
        <taxon>Spermatophyta</taxon>
        <taxon>Magnoliopsida</taxon>
        <taxon>eudicotyledons</taxon>
        <taxon>Gunneridae</taxon>
        <taxon>Pentapetalae</taxon>
        <taxon>rosids</taxon>
        <taxon>fabids</taxon>
        <taxon>Fabales</taxon>
        <taxon>Fabaceae</taxon>
        <taxon>Papilionoideae</taxon>
        <taxon>50 kb inversion clade</taxon>
        <taxon>dalbergioids sensu lato</taxon>
        <taxon>Dalbergieae</taxon>
        <taxon>Pterocarpus clade</taxon>
        <taxon>Arachis</taxon>
    </lineage>
</organism>
<dbReference type="Proteomes" id="UP000289738">
    <property type="component" value="Chromosome B09"/>
</dbReference>